<evidence type="ECO:0000313" key="11">
    <source>
        <dbReference type="EMBL" id="EGF77486.1"/>
    </source>
</evidence>
<evidence type="ECO:0000256" key="4">
    <source>
        <dbReference type="ARBA" id="ARBA00022723"/>
    </source>
</evidence>
<dbReference type="SUPFAM" id="SSF57850">
    <property type="entry name" value="RING/U-box"/>
    <property type="match status" value="1"/>
</dbReference>
<gene>
    <name evidence="11" type="ORF">BATDEDRAFT_27725</name>
</gene>
<feature type="region of interest" description="Disordered" evidence="9">
    <location>
        <begin position="169"/>
        <end position="333"/>
    </location>
</feature>
<dbReference type="InterPro" id="IPR045191">
    <property type="entry name" value="MBR1/2-like"/>
</dbReference>
<evidence type="ECO:0000256" key="1">
    <source>
        <dbReference type="ARBA" id="ARBA00000900"/>
    </source>
</evidence>
<comment type="catalytic activity">
    <reaction evidence="1">
        <text>S-ubiquitinyl-[E2 ubiquitin-conjugating enzyme]-L-cysteine + [acceptor protein]-L-lysine = [E2 ubiquitin-conjugating enzyme]-L-cysteine + N(6)-ubiquitinyl-[acceptor protein]-L-lysine.</text>
        <dbReference type="EC" id="2.3.2.27"/>
    </reaction>
</comment>
<dbReference type="Gene3D" id="3.30.40.10">
    <property type="entry name" value="Zinc/RING finger domain, C3HC4 (zinc finger)"/>
    <property type="match status" value="1"/>
</dbReference>
<dbReference type="GO" id="GO:0008270">
    <property type="term" value="F:zinc ion binding"/>
    <property type="evidence" value="ECO:0007669"/>
    <property type="project" value="UniProtKB-KW"/>
</dbReference>
<feature type="compositionally biased region" description="Polar residues" evidence="9">
    <location>
        <begin position="129"/>
        <end position="145"/>
    </location>
</feature>
<dbReference type="RefSeq" id="XP_006681948.1">
    <property type="nucleotide sequence ID" value="XM_006681885.1"/>
</dbReference>
<sequence>MPNRRKKLPIQPLQNLTTSSAGFSSGEVATFSEAHVLAESDTGHGREFPNTLVGSISSKRPATDSYSAESTSVEPECSRDARFSDSTLASSSPHAFKYPRLTTAGRARHSVDIATASRGESSHDDCTRRTNIQPFSLGSSSSNNITTSAPITTAALVSLDSSQKDCIASRSSQSNLLSTPVSESRPALERIVDSPTVRNQARYHLRIPTDSISSPDTPPQIGRGTRPLSGRSTPLFQENRTTRPNVFRASASGRGLRTGVLTSERPTTSDTNHSRNMPRNSSTSDSYRISTPRTRGTSRSVSTHPSLRASTSRSPISIDLTLGSPTTSTHPSIDADEEFARRLQEEEYNAIQSINIQHIHRHMMGLVSDDREAILGEEAPYQASTEESEVNSDEEDEGTMHEFLERAHHGYYHWNDEDEHDEDEDEEHGDEIEYADSDALETSVFGYGRLGLASSPRNYLRDDELDVSYEGLLALSSRIGEVVQKGTPTEIIMSIPSHLYHVSKHLPSGGDIPKCAICLEDYIEGDVIKCLPGCNHELHGSCVSNWLLQSKQCPM</sequence>
<feature type="compositionally biased region" description="Polar residues" evidence="9">
    <location>
        <begin position="230"/>
        <end position="244"/>
    </location>
</feature>
<evidence type="ECO:0000256" key="9">
    <source>
        <dbReference type="SAM" id="MobiDB-lite"/>
    </source>
</evidence>
<dbReference type="PANTHER" id="PTHR22937">
    <property type="entry name" value="E3 UBIQUITIN-PROTEIN LIGASE RNF165"/>
    <property type="match status" value="1"/>
</dbReference>
<feature type="compositionally biased region" description="Polar residues" evidence="9">
    <location>
        <begin position="260"/>
        <end position="315"/>
    </location>
</feature>
<evidence type="ECO:0000256" key="7">
    <source>
        <dbReference type="ARBA" id="ARBA00022833"/>
    </source>
</evidence>
<feature type="region of interest" description="Disordered" evidence="9">
    <location>
        <begin position="116"/>
        <end position="145"/>
    </location>
</feature>
<dbReference type="GO" id="GO:0005634">
    <property type="term" value="C:nucleus"/>
    <property type="evidence" value="ECO:0000318"/>
    <property type="project" value="GO_Central"/>
</dbReference>
<dbReference type="InterPro" id="IPR013083">
    <property type="entry name" value="Znf_RING/FYVE/PHD"/>
</dbReference>
<accession>F4PBR3</accession>
<feature type="region of interest" description="Disordered" evidence="9">
    <location>
        <begin position="1"/>
        <end position="22"/>
    </location>
</feature>
<reference evidence="11 12" key="1">
    <citation type="submission" date="2009-12" db="EMBL/GenBank/DDBJ databases">
        <title>The draft genome of Batrachochytrium dendrobatidis.</title>
        <authorList>
            <consortium name="US DOE Joint Genome Institute (JGI-PGF)"/>
            <person name="Kuo A."/>
            <person name="Salamov A."/>
            <person name="Schmutz J."/>
            <person name="Lucas S."/>
            <person name="Pitluck S."/>
            <person name="Rosenblum E."/>
            <person name="Stajich J."/>
            <person name="Eisen M."/>
            <person name="Grigoriev I.V."/>
        </authorList>
    </citation>
    <scope>NUCLEOTIDE SEQUENCE [LARGE SCALE GENOMIC DNA]</scope>
    <source>
        <strain evidence="12">JAM81 / FGSC 10211</strain>
    </source>
</reference>
<dbReference type="InterPro" id="IPR001841">
    <property type="entry name" value="Znf_RING"/>
</dbReference>
<keyword evidence="12" id="KW-1185">Reference proteome</keyword>
<organism evidence="11 12">
    <name type="scientific">Batrachochytrium dendrobatidis (strain JAM81 / FGSC 10211)</name>
    <name type="common">Frog chytrid fungus</name>
    <dbReference type="NCBI Taxonomy" id="684364"/>
    <lineage>
        <taxon>Eukaryota</taxon>
        <taxon>Fungi</taxon>
        <taxon>Fungi incertae sedis</taxon>
        <taxon>Chytridiomycota</taxon>
        <taxon>Chytridiomycota incertae sedis</taxon>
        <taxon>Chytridiomycetes</taxon>
        <taxon>Rhizophydiales</taxon>
        <taxon>Rhizophydiales incertae sedis</taxon>
        <taxon>Batrachochytrium</taxon>
    </lineage>
</organism>
<keyword evidence="3" id="KW-0808">Transferase</keyword>
<feature type="compositionally biased region" description="Polar residues" evidence="9">
    <location>
        <begin position="12"/>
        <end position="22"/>
    </location>
</feature>
<evidence type="ECO:0000256" key="8">
    <source>
        <dbReference type="PROSITE-ProRule" id="PRU00175"/>
    </source>
</evidence>
<proteinExistence type="predicted"/>
<dbReference type="HOGENOM" id="CLU_490867_0_0_1"/>
<dbReference type="OMA" id="YHNSRIA"/>
<evidence type="ECO:0000313" key="12">
    <source>
        <dbReference type="Proteomes" id="UP000007241"/>
    </source>
</evidence>
<evidence type="ECO:0000259" key="10">
    <source>
        <dbReference type="PROSITE" id="PS50089"/>
    </source>
</evidence>
<dbReference type="AlphaFoldDB" id="F4PBR3"/>
<dbReference type="GeneID" id="18239399"/>
<dbReference type="CDD" id="cd16454">
    <property type="entry name" value="RING-H2_PA-TM-RING"/>
    <property type="match status" value="1"/>
</dbReference>
<feature type="compositionally biased region" description="Polar residues" evidence="9">
    <location>
        <begin position="52"/>
        <end position="73"/>
    </location>
</feature>
<dbReference type="EMBL" id="GL882892">
    <property type="protein sequence ID" value="EGF77486.1"/>
    <property type="molecule type" value="Genomic_DNA"/>
</dbReference>
<evidence type="ECO:0000256" key="6">
    <source>
        <dbReference type="ARBA" id="ARBA00022786"/>
    </source>
</evidence>
<dbReference type="PANTHER" id="PTHR22937:SF65">
    <property type="entry name" value="E3 UBIQUITIN-PROTEIN LIGASE ARK2C"/>
    <property type="match status" value="1"/>
</dbReference>
<dbReference type="STRING" id="684364.F4PBR3"/>
<keyword evidence="7" id="KW-0862">Zinc</keyword>
<feature type="compositionally biased region" description="Polar residues" evidence="9">
    <location>
        <begin position="169"/>
        <end position="182"/>
    </location>
</feature>
<dbReference type="OrthoDB" id="8062037at2759"/>
<dbReference type="GO" id="GO:0061630">
    <property type="term" value="F:ubiquitin protein ligase activity"/>
    <property type="evidence" value="ECO:0000318"/>
    <property type="project" value="GO_Central"/>
</dbReference>
<dbReference type="Pfam" id="PF13639">
    <property type="entry name" value="zf-RING_2"/>
    <property type="match status" value="1"/>
</dbReference>
<feature type="region of interest" description="Disordered" evidence="9">
    <location>
        <begin position="40"/>
        <end position="79"/>
    </location>
</feature>
<dbReference type="EC" id="2.3.2.27" evidence="2"/>
<keyword evidence="4" id="KW-0479">Metal-binding</keyword>
<name>F4PBR3_BATDJ</name>
<evidence type="ECO:0000256" key="3">
    <source>
        <dbReference type="ARBA" id="ARBA00022679"/>
    </source>
</evidence>
<evidence type="ECO:0000256" key="5">
    <source>
        <dbReference type="ARBA" id="ARBA00022771"/>
    </source>
</evidence>
<dbReference type="InParanoid" id="F4PBR3"/>
<keyword evidence="6" id="KW-0833">Ubl conjugation pathway</keyword>
<keyword evidence="5 8" id="KW-0863">Zinc-finger</keyword>
<protein>
    <recommendedName>
        <fullName evidence="2">RING-type E3 ubiquitin transferase</fullName>
        <ecNumber evidence="2">2.3.2.27</ecNumber>
    </recommendedName>
</protein>
<feature type="domain" description="RING-type" evidence="10">
    <location>
        <begin position="515"/>
        <end position="555"/>
    </location>
</feature>
<dbReference type="PROSITE" id="PS50089">
    <property type="entry name" value="ZF_RING_2"/>
    <property type="match status" value="1"/>
</dbReference>
<dbReference type="Proteomes" id="UP000007241">
    <property type="component" value="Unassembled WGS sequence"/>
</dbReference>
<evidence type="ECO:0000256" key="2">
    <source>
        <dbReference type="ARBA" id="ARBA00012483"/>
    </source>
</evidence>